<protein>
    <submittedName>
        <fullName evidence="1">Uncharacterized protein</fullName>
    </submittedName>
</protein>
<dbReference type="Proteomes" id="UP001243375">
    <property type="component" value="Unassembled WGS sequence"/>
</dbReference>
<organism evidence="1 2">
    <name type="scientific">Naganishia vaughanmartiniae</name>
    <dbReference type="NCBI Taxonomy" id="1424756"/>
    <lineage>
        <taxon>Eukaryota</taxon>
        <taxon>Fungi</taxon>
        <taxon>Dikarya</taxon>
        <taxon>Basidiomycota</taxon>
        <taxon>Agaricomycotina</taxon>
        <taxon>Tremellomycetes</taxon>
        <taxon>Filobasidiales</taxon>
        <taxon>Filobasidiaceae</taxon>
        <taxon>Naganishia</taxon>
    </lineage>
</organism>
<keyword evidence="2" id="KW-1185">Reference proteome</keyword>
<name>A0ACC2WW38_9TREE</name>
<evidence type="ECO:0000313" key="1">
    <source>
        <dbReference type="EMBL" id="KAJ9115380.1"/>
    </source>
</evidence>
<evidence type="ECO:0000313" key="2">
    <source>
        <dbReference type="Proteomes" id="UP001243375"/>
    </source>
</evidence>
<dbReference type="EMBL" id="JASBWU010000016">
    <property type="protein sequence ID" value="KAJ9115380.1"/>
    <property type="molecule type" value="Genomic_DNA"/>
</dbReference>
<comment type="caution">
    <text evidence="1">The sequence shown here is derived from an EMBL/GenBank/DDBJ whole genome shotgun (WGS) entry which is preliminary data.</text>
</comment>
<proteinExistence type="predicted"/>
<reference evidence="1" key="1">
    <citation type="submission" date="2023-04" db="EMBL/GenBank/DDBJ databases">
        <title>Draft Genome sequencing of Naganishia species isolated from polar environments using Oxford Nanopore Technology.</title>
        <authorList>
            <person name="Leo P."/>
            <person name="Venkateswaran K."/>
        </authorList>
    </citation>
    <scope>NUCLEOTIDE SEQUENCE</scope>
    <source>
        <strain evidence="1">MNA-CCFEE 5425</strain>
    </source>
</reference>
<gene>
    <name evidence="1" type="ORF">QFC22_005135</name>
</gene>
<accession>A0ACC2WW38</accession>
<sequence>MQLHSDPPPNTLSNPSAPSSLPRALAIPLSIISTISYILLLPSYLVFQTTIYYTLGPPYPDWTLGTLLFTRGLGLFLSFQYRFGLPQPDRASAYKVPVGARRKGCAVECRPVAGIPVVEEDELRIGWMRQTSVKVVDVPGFMVWPESASLSKTTANGNANGNATTTTTTTTTHSAQGYAKAKPDEKIIYYLVGGGFISGHPLRTHLAWWSSKLVGVRLFGE</sequence>